<accession>A0A6A6ZCT9</accession>
<keyword evidence="2" id="KW-1185">Reference proteome</keyword>
<dbReference type="SUPFAM" id="SSF56112">
    <property type="entry name" value="Protein kinase-like (PK-like)"/>
    <property type="match status" value="1"/>
</dbReference>
<reference evidence="1" key="1">
    <citation type="journal article" date="2020" name="Stud. Mycol.">
        <title>101 Dothideomycetes genomes: a test case for predicting lifestyles and emergence of pathogens.</title>
        <authorList>
            <person name="Haridas S."/>
            <person name="Albert R."/>
            <person name="Binder M."/>
            <person name="Bloem J."/>
            <person name="Labutti K."/>
            <person name="Salamov A."/>
            <person name="Andreopoulos B."/>
            <person name="Baker S."/>
            <person name="Barry K."/>
            <person name="Bills G."/>
            <person name="Bluhm B."/>
            <person name="Cannon C."/>
            <person name="Castanera R."/>
            <person name="Culley D."/>
            <person name="Daum C."/>
            <person name="Ezra D."/>
            <person name="Gonzalez J."/>
            <person name="Henrissat B."/>
            <person name="Kuo A."/>
            <person name="Liang C."/>
            <person name="Lipzen A."/>
            <person name="Lutzoni F."/>
            <person name="Magnuson J."/>
            <person name="Mondo S."/>
            <person name="Nolan M."/>
            <person name="Ohm R."/>
            <person name="Pangilinan J."/>
            <person name="Park H.-J."/>
            <person name="Ramirez L."/>
            <person name="Alfaro M."/>
            <person name="Sun H."/>
            <person name="Tritt A."/>
            <person name="Yoshinaga Y."/>
            <person name="Zwiers L.-H."/>
            <person name="Turgeon B."/>
            <person name="Goodwin S."/>
            <person name="Spatafora J."/>
            <person name="Crous P."/>
            <person name="Grigoriev I."/>
        </authorList>
    </citation>
    <scope>NUCLEOTIDE SEQUENCE</scope>
    <source>
        <strain evidence="1">CBS 113818</strain>
    </source>
</reference>
<evidence type="ECO:0008006" key="3">
    <source>
        <dbReference type="Google" id="ProtNLM"/>
    </source>
</evidence>
<dbReference type="Gene3D" id="3.90.1200.10">
    <property type="match status" value="1"/>
</dbReference>
<dbReference type="AlphaFoldDB" id="A0A6A6ZCT9"/>
<dbReference type="OrthoDB" id="411145at2759"/>
<organism evidence="1 2">
    <name type="scientific">Ophiobolus disseminans</name>
    <dbReference type="NCBI Taxonomy" id="1469910"/>
    <lineage>
        <taxon>Eukaryota</taxon>
        <taxon>Fungi</taxon>
        <taxon>Dikarya</taxon>
        <taxon>Ascomycota</taxon>
        <taxon>Pezizomycotina</taxon>
        <taxon>Dothideomycetes</taxon>
        <taxon>Pleosporomycetidae</taxon>
        <taxon>Pleosporales</taxon>
        <taxon>Pleosporineae</taxon>
        <taxon>Phaeosphaeriaceae</taxon>
        <taxon>Ophiobolus</taxon>
    </lineage>
</organism>
<evidence type="ECO:0000313" key="1">
    <source>
        <dbReference type="EMBL" id="KAF2818529.1"/>
    </source>
</evidence>
<dbReference type="InterPro" id="IPR011009">
    <property type="entry name" value="Kinase-like_dom_sf"/>
</dbReference>
<dbReference type="EMBL" id="MU006251">
    <property type="protein sequence ID" value="KAF2818529.1"/>
    <property type="molecule type" value="Genomic_DNA"/>
</dbReference>
<name>A0A6A6ZCT9_9PLEO</name>
<dbReference type="PANTHER" id="PTHR11012">
    <property type="entry name" value="PROTEIN KINASE-LIKE DOMAIN-CONTAINING"/>
    <property type="match status" value="1"/>
</dbReference>
<dbReference type="Proteomes" id="UP000799424">
    <property type="component" value="Unassembled WGS sequence"/>
</dbReference>
<dbReference type="PANTHER" id="PTHR11012:SF30">
    <property type="entry name" value="PROTEIN KINASE-LIKE DOMAIN-CONTAINING"/>
    <property type="match status" value="1"/>
</dbReference>
<proteinExistence type="predicted"/>
<sequence>MLSAPSPNEVATHLLAEKGLSLQSLKVIQSLWAGYGQICHITATPDGLLDAKDTQSYILKLITPPPTRANDEGHTRKILSYQVEQYFYSHLAPQLPSSVPVAKCLGSVNEHHANGTSTTAMVLSDLRQQYPIAGEKRNVLSSAQVNAALDWLSGFHGFWWPRINDLDKSLLVLPPLEEVQRDGHDASEKTIWLNGGYTYLATRRTEYTSLAEDSESEWSSALTSRSGSDTQSIAEMAAAFLTPAIPGSTPIDHYQTLIHGDVKSENLFSSKFGDQLVFYDFQYTGLGLGVCDLAKLFTCSVPLSMLVTQKSIPHILPMQVGEKWLLERYWRGLKNTGERDYSWDIFLFHWEIALVDWLRFQASWGFWGNTEWLEARVRHILSDAEWRKALKRAVNGHI</sequence>
<evidence type="ECO:0000313" key="2">
    <source>
        <dbReference type="Proteomes" id="UP000799424"/>
    </source>
</evidence>
<gene>
    <name evidence="1" type="ORF">CC86DRAFT_399203</name>
</gene>
<dbReference type="InterPro" id="IPR004119">
    <property type="entry name" value="EcKL"/>
</dbReference>
<dbReference type="Pfam" id="PF02958">
    <property type="entry name" value="EcKL"/>
    <property type="match status" value="1"/>
</dbReference>
<protein>
    <recommendedName>
        <fullName evidence="3">Aminoglycoside phosphotransferase domain-containing protein</fullName>
    </recommendedName>
</protein>